<evidence type="ECO:0000313" key="2">
    <source>
        <dbReference type="Proteomes" id="UP000060778"/>
    </source>
</evidence>
<keyword evidence="2" id="KW-1185">Reference proteome</keyword>
<sequence length="118" mass="13185">MKIGNSEKPVEILEFIVTQIESLRKDLEGVFKKSVKECSKGTQCCLVAPLLKSVLEKLDWCIEKLKQLIELVSKGGCEKCLYYSKTTGLCLKTRKKTYGIPLCGGAYFRESLGGTSRQ</sequence>
<dbReference type="AlphaFoldDB" id="A0A0U2WMJ4"/>
<protein>
    <submittedName>
        <fullName evidence="1">Uncharacterized protein</fullName>
    </submittedName>
</protein>
<reference evidence="1 2" key="1">
    <citation type="submission" date="2013-11" db="EMBL/GenBank/DDBJ databases">
        <title>Comparative genomics of Ignicoccus.</title>
        <authorList>
            <person name="Podar M."/>
        </authorList>
    </citation>
    <scope>NUCLEOTIDE SEQUENCE [LARGE SCALE GENOMIC DNA]</scope>
    <source>
        <strain evidence="1 2">DSM 13165</strain>
    </source>
</reference>
<gene>
    <name evidence="1" type="ORF">EYM_01090</name>
</gene>
<organism evidence="1 2">
    <name type="scientific">Ignicoccus islandicus DSM 13165</name>
    <dbReference type="NCBI Taxonomy" id="940295"/>
    <lineage>
        <taxon>Archaea</taxon>
        <taxon>Thermoproteota</taxon>
        <taxon>Thermoprotei</taxon>
        <taxon>Desulfurococcales</taxon>
        <taxon>Desulfurococcaceae</taxon>
        <taxon>Ignicoccus</taxon>
    </lineage>
</organism>
<dbReference type="KEGG" id="iis:EYM_01090"/>
<accession>A0A0U2WMJ4</accession>
<dbReference type="RefSeq" id="WP_075049278.1">
    <property type="nucleotide sequence ID" value="NZ_CP006867.1"/>
</dbReference>
<name>A0A0U2WMJ4_9CREN</name>
<dbReference type="EMBL" id="CP006867">
    <property type="protein sequence ID" value="ALU12177.1"/>
    <property type="molecule type" value="Genomic_DNA"/>
</dbReference>
<dbReference type="Proteomes" id="UP000060778">
    <property type="component" value="Chromosome"/>
</dbReference>
<evidence type="ECO:0000313" key="1">
    <source>
        <dbReference type="EMBL" id="ALU12177.1"/>
    </source>
</evidence>
<dbReference type="GeneID" id="30679634"/>
<proteinExistence type="predicted"/>